<organism evidence="9 10">
    <name type="scientific">Pseudovibrio exalbescens</name>
    <dbReference type="NCBI Taxonomy" id="197461"/>
    <lineage>
        <taxon>Bacteria</taxon>
        <taxon>Pseudomonadati</taxon>
        <taxon>Pseudomonadota</taxon>
        <taxon>Alphaproteobacteria</taxon>
        <taxon>Hyphomicrobiales</taxon>
        <taxon>Stappiaceae</taxon>
        <taxon>Pseudovibrio</taxon>
    </lineage>
</organism>
<dbReference type="InterPro" id="IPR003661">
    <property type="entry name" value="HisK_dim/P_dom"/>
</dbReference>
<dbReference type="GO" id="GO:0000155">
    <property type="term" value="F:phosphorelay sensor kinase activity"/>
    <property type="evidence" value="ECO:0007669"/>
    <property type="project" value="InterPro"/>
</dbReference>
<feature type="transmembrane region" description="Helical" evidence="7">
    <location>
        <begin position="40"/>
        <end position="62"/>
    </location>
</feature>
<dbReference type="InterPro" id="IPR005467">
    <property type="entry name" value="His_kinase_dom"/>
</dbReference>
<proteinExistence type="predicted"/>
<dbReference type="Pfam" id="PF00512">
    <property type="entry name" value="HisKA"/>
    <property type="match status" value="1"/>
</dbReference>
<dbReference type="STRING" id="197461.A3843_08285"/>
<dbReference type="InterPro" id="IPR003594">
    <property type="entry name" value="HATPase_dom"/>
</dbReference>
<evidence type="ECO:0000256" key="2">
    <source>
        <dbReference type="ARBA" id="ARBA00012438"/>
    </source>
</evidence>
<dbReference type="InterPro" id="IPR004358">
    <property type="entry name" value="Sig_transdc_His_kin-like_C"/>
</dbReference>
<dbReference type="SMART" id="SM00387">
    <property type="entry name" value="HATPase_c"/>
    <property type="match status" value="1"/>
</dbReference>
<feature type="coiled-coil region" evidence="6">
    <location>
        <begin position="310"/>
        <end position="337"/>
    </location>
</feature>
<dbReference type="Gene3D" id="1.10.287.130">
    <property type="match status" value="1"/>
</dbReference>
<dbReference type="InterPro" id="IPR036097">
    <property type="entry name" value="HisK_dim/P_sf"/>
</dbReference>
<comment type="catalytic activity">
    <reaction evidence="1">
        <text>ATP + protein L-histidine = ADP + protein N-phospho-L-histidine.</text>
        <dbReference type="EC" id="2.7.13.3"/>
    </reaction>
</comment>
<dbReference type="SUPFAM" id="SSF55874">
    <property type="entry name" value="ATPase domain of HSP90 chaperone/DNA topoisomerase II/histidine kinase"/>
    <property type="match status" value="1"/>
</dbReference>
<evidence type="ECO:0000256" key="3">
    <source>
        <dbReference type="ARBA" id="ARBA00022553"/>
    </source>
</evidence>
<dbReference type="FunFam" id="3.30.565.10:FF:000006">
    <property type="entry name" value="Sensor histidine kinase WalK"/>
    <property type="match status" value="1"/>
</dbReference>
<dbReference type="Pfam" id="PF12860">
    <property type="entry name" value="PAS_7"/>
    <property type="match status" value="2"/>
</dbReference>
<evidence type="ECO:0000256" key="6">
    <source>
        <dbReference type="SAM" id="Coils"/>
    </source>
</evidence>
<dbReference type="EMBL" id="LVVZ01000014">
    <property type="protein sequence ID" value="OKL44700.1"/>
    <property type="molecule type" value="Genomic_DNA"/>
</dbReference>
<reference evidence="9 10" key="1">
    <citation type="submission" date="2016-03" db="EMBL/GenBank/DDBJ databases">
        <title>Genome sequence of Nesiotobacter sp. nov., a moderately halophilic alphaproteobacterium isolated from the Yellow Sea, China.</title>
        <authorList>
            <person name="Zhang G."/>
            <person name="Zhang R."/>
        </authorList>
    </citation>
    <scope>NUCLEOTIDE SEQUENCE [LARGE SCALE GENOMIC DNA]</scope>
    <source>
        <strain evidence="9 10">WB1-6</strain>
    </source>
</reference>
<evidence type="ECO:0000256" key="7">
    <source>
        <dbReference type="SAM" id="Phobius"/>
    </source>
</evidence>
<sequence>MRQLANLFGVGAFALVGAAGFSQAMDFLPQFSGNSVDALKVVWLAAIAGAIMFAVASAMLMVRNRRRLEGTIAQLRQARASAVARIDRLENILETEDSLMLVWEGAERVPAVAGHLPESLNFPEGIDQLLEYEGWLETKSAEALRAYQDHLRTHGEPFRLTLCTTHGVYLEATGRTAGGAAVLRLRDLTGDRQANARLSEQNERLQHQLNGVRALLDALPGPAWQRDENGHLIWVNTAYLDAVEANTLSEVVGKGIELLDAKGRMKLSTLRDVRGIYSSPMPVVAAGERRVYQVTDVQSDIATAGLAQDISELERVQNELRRTLEFHTRTLDELQTAVAIYGADRRLKFHNAAYRSLWELDPALLESSPEEGAVLDAMRAARKLPEQADYRSWRAKHLESYQSLEAREFWWHLPDGRTLRVIANPHPQGGVTYIYENVTERLDLESRYNALIRVQGETLDHLSEAVAVFGSNGRLRLWNPAFAQIWQFSEPELQNEPHVSSLVEKCAHLLPDMDTWRELAGGVTGLTDSRTNLSGRMERVDGMIINYVTVPLPDGGTLLTFVNVTDTVNVERALMEKNEALEEADQLKNTFIQHVSYELRSPLTTIIGFAQLLSDQKFGDLSPKQAEYMQYILSSSSSLLAIINDILDLATVDAGIMELNVSDVDVAGTVAEAIAGLQDRLEESHIALNTHLPENIGTIRADERRLRQVLYNLISNAVRYSEEGGQVDVSCVRETDFVRFSVEDHGVGIPEELLHSVFSRFVGRGAAGSRHGVGLGLAIVKSFVELHGGTVDISSREGEGTTVTCTFPLEPKLLDLQAAE</sequence>
<dbReference type="PANTHER" id="PTHR43047">
    <property type="entry name" value="TWO-COMPONENT HISTIDINE PROTEIN KINASE"/>
    <property type="match status" value="1"/>
</dbReference>
<dbReference type="SUPFAM" id="SSF47384">
    <property type="entry name" value="Homodimeric domain of signal transducing histidine kinase"/>
    <property type="match status" value="1"/>
</dbReference>
<dbReference type="GO" id="GO:0009927">
    <property type="term" value="F:histidine phosphotransfer kinase activity"/>
    <property type="evidence" value="ECO:0007669"/>
    <property type="project" value="TreeGrafter"/>
</dbReference>
<feature type="coiled-coil region" evidence="6">
    <location>
        <begin position="188"/>
        <end position="215"/>
    </location>
</feature>
<dbReference type="PANTHER" id="PTHR43047:SF72">
    <property type="entry name" value="OSMOSENSING HISTIDINE PROTEIN KINASE SLN1"/>
    <property type="match status" value="1"/>
</dbReference>
<keyword evidence="7" id="KW-0472">Membrane</keyword>
<protein>
    <recommendedName>
        <fullName evidence="2">histidine kinase</fullName>
        <ecNumber evidence="2">2.7.13.3</ecNumber>
    </recommendedName>
</protein>
<comment type="caution">
    <text evidence="9">The sequence shown here is derived from an EMBL/GenBank/DDBJ whole genome shotgun (WGS) entry which is preliminary data.</text>
</comment>
<keyword evidence="4" id="KW-0808">Transferase</keyword>
<dbReference type="SMART" id="SM00091">
    <property type="entry name" value="PAS"/>
    <property type="match status" value="2"/>
</dbReference>
<evidence type="ECO:0000256" key="4">
    <source>
        <dbReference type="ARBA" id="ARBA00022679"/>
    </source>
</evidence>
<dbReference type="InterPro" id="IPR035965">
    <property type="entry name" value="PAS-like_dom_sf"/>
</dbReference>
<name>A0A1U7JIX2_9HYPH</name>
<evidence type="ECO:0000313" key="9">
    <source>
        <dbReference type="EMBL" id="OKL44700.1"/>
    </source>
</evidence>
<dbReference type="SUPFAM" id="SSF55785">
    <property type="entry name" value="PYP-like sensor domain (PAS domain)"/>
    <property type="match status" value="3"/>
</dbReference>
<dbReference type="InterPro" id="IPR000014">
    <property type="entry name" value="PAS"/>
</dbReference>
<evidence type="ECO:0000256" key="1">
    <source>
        <dbReference type="ARBA" id="ARBA00000085"/>
    </source>
</evidence>
<keyword evidence="7" id="KW-0812">Transmembrane</keyword>
<accession>A0A1U7JIX2</accession>
<dbReference type="EC" id="2.7.13.3" evidence="2"/>
<dbReference type="GO" id="GO:0005886">
    <property type="term" value="C:plasma membrane"/>
    <property type="evidence" value="ECO:0007669"/>
    <property type="project" value="TreeGrafter"/>
</dbReference>
<keyword evidence="10" id="KW-1185">Reference proteome</keyword>
<dbReference type="CDD" id="cd00082">
    <property type="entry name" value="HisKA"/>
    <property type="match status" value="1"/>
</dbReference>
<evidence type="ECO:0000313" key="10">
    <source>
        <dbReference type="Proteomes" id="UP000185783"/>
    </source>
</evidence>
<gene>
    <name evidence="9" type="ORF">A3843_08285</name>
</gene>
<dbReference type="CDD" id="cd00075">
    <property type="entry name" value="HATPase"/>
    <property type="match status" value="1"/>
</dbReference>
<keyword evidence="3" id="KW-0597">Phosphoprotein</keyword>
<dbReference type="Gene3D" id="3.30.565.10">
    <property type="entry name" value="Histidine kinase-like ATPase, C-terminal domain"/>
    <property type="match status" value="1"/>
</dbReference>
<keyword evidence="6" id="KW-0175">Coiled coil</keyword>
<keyword evidence="5 9" id="KW-0418">Kinase</keyword>
<dbReference type="Pfam" id="PF02518">
    <property type="entry name" value="HATPase_c"/>
    <property type="match status" value="1"/>
</dbReference>
<evidence type="ECO:0000259" key="8">
    <source>
        <dbReference type="PROSITE" id="PS50109"/>
    </source>
</evidence>
<keyword evidence="7" id="KW-1133">Transmembrane helix</keyword>
<dbReference type="Gene3D" id="3.30.450.20">
    <property type="entry name" value="PAS domain"/>
    <property type="match status" value="1"/>
</dbReference>
<feature type="domain" description="Histidine kinase" evidence="8">
    <location>
        <begin position="594"/>
        <end position="811"/>
    </location>
</feature>
<dbReference type="InterPro" id="IPR036890">
    <property type="entry name" value="HATPase_C_sf"/>
</dbReference>
<dbReference type="SMART" id="SM00388">
    <property type="entry name" value="HisKA"/>
    <property type="match status" value="1"/>
</dbReference>
<dbReference type="PROSITE" id="PS50109">
    <property type="entry name" value="HIS_KIN"/>
    <property type="match status" value="1"/>
</dbReference>
<dbReference type="PRINTS" id="PR00344">
    <property type="entry name" value="BCTRLSENSOR"/>
</dbReference>
<evidence type="ECO:0000256" key="5">
    <source>
        <dbReference type="ARBA" id="ARBA00022777"/>
    </source>
</evidence>
<dbReference type="Proteomes" id="UP000185783">
    <property type="component" value="Unassembled WGS sequence"/>
</dbReference>
<dbReference type="AlphaFoldDB" id="A0A1U7JIX2"/>